<evidence type="ECO:0000256" key="1">
    <source>
        <dbReference type="PROSITE-ProRule" id="PRU00339"/>
    </source>
</evidence>
<name>A0ABW3JNW9_9FLAO</name>
<organism evidence="6 7">
    <name type="scientific">Tenacibaculum geojense</name>
    <dbReference type="NCBI Taxonomy" id="915352"/>
    <lineage>
        <taxon>Bacteria</taxon>
        <taxon>Pseudomonadati</taxon>
        <taxon>Bacteroidota</taxon>
        <taxon>Flavobacteriia</taxon>
        <taxon>Flavobacteriales</taxon>
        <taxon>Flavobacteriaceae</taxon>
        <taxon>Tenacibaculum</taxon>
    </lineage>
</organism>
<comment type="caution">
    <text evidence="6">The sequence shown here is derived from an EMBL/GenBank/DDBJ whole genome shotgun (WGS) entry which is preliminary data.</text>
</comment>
<accession>A0ABW3JNW9</accession>
<dbReference type="PROSITE" id="PS50005">
    <property type="entry name" value="TPR"/>
    <property type="match status" value="1"/>
</dbReference>
<keyword evidence="2" id="KW-0175">Coiled coil</keyword>
<keyword evidence="3" id="KW-0812">Transmembrane</keyword>
<protein>
    <submittedName>
        <fullName evidence="6">CHAT domain-containing protein</fullName>
    </submittedName>
</protein>
<keyword evidence="7" id="KW-1185">Reference proteome</keyword>
<dbReference type="InterPro" id="IPR024983">
    <property type="entry name" value="CHAT_dom"/>
</dbReference>
<dbReference type="RefSeq" id="WP_386105195.1">
    <property type="nucleotide sequence ID" value="NZ_JBHTJR010000019.1"/>
</dbReference>
<feature type="transmembrane region" description="Helical" evidence="3">
    <location>
        <begin position="885"/>
        <end position="906"/>
    </location>
</feature>
<dbReference type="InterPro" id="IPR019734">
    <property type="entry name" value="TPR_rpt"/>
</dbReference>
<keyword evidence="3" id="KW-1133">Transmembrane helix</keyword>
<dbReference type="PANTHER" id="PTHR10098">
    <property type="entry name" value="RAPSYN-RELATED"/>
    <property type="match status" value="1"/>
</dbReference>
<keyword evidence="3" id="KW-0472">Membrane</keyword>
<dbReference type="Gene3D" id="1.25.40.10">
    <property type="entry name" value="Tetratricopeptide repeat domain"/>
    <property type="match status" value="2"/>
</dbReference>
<feature type="coiled-coil region" evidence="2">
    <location>
        <begin position="195"/>
        <end position="222"/>
    </location>
</feature>
<sequence length="910" mass="105801">MKNAKNNLLLLILLFTTNSFSQNYFENYNKNNKNYKESEIDSLFAYSKDAIEVKILEADYYSVYFYRKGRVDLAIKYADLGISLCKSINKKDQHYIHILYYNGLFNHKLGYCKNAIKHYLELINQNNYPVYKGLAFAELGRCYRDNGDFYRALDYYSKAIPILKKEEAFRSLFNTYIYNVNTFILIRDKESINKALNLLSNLDEIINDIDDLKSDKNNYIVNNALGNAHLILSDLELKENESPINNFSKSSVFFKKSLYFANKIVDSTRISLAYNNLGRLNLLKNNDSARLYLNNSLKFSINSSHTKALSTQNLSEYYLKHKDYDSALEYINKSIDLTLGFEYSKGKDLIDHSKLINVKNKIYLIGFLKRKAQVLIKRYEDKKNKEDLFSAISLLKTCDIVSNYIIGESTNIDSKLNWRETMSDVYFLGVEASEYLKDYNSMLYFIEKNKAELLLSEIKSQSGLTMLPVKITNSIRNFKNKIFKIEEAISFDSKQNIILRDSLLDIKLNFNRFKDSVSQFYPSTFNKKFEFKQSEINHIQSSIDDDSVFISFITNRIDLDKEKLFILVVTKQNVYCYKTTDYSGLKNNIEDYQKYLSKPLQTKSEFKDFNILSNILFNSFFPTEEIRNVLREKRRLIISPDISFENLPFETLCENNKDLAYLLLNHDLEYTYSWSFFTKENNNLKNNNSNKLLGIAPVSFFDSSHDELLSTQKEVEKLSKKFNSEVFLNKEATKENFLAKVNEFNLIHLATHSKPGKSPEIYFYKDTLKVNELYGLNIQADLVTLSACKTNLGELKKGEGVFSLSRGFFTSGVKAVVSSLWNVNDKSTTYIMNHFYDGLNKNKTKSQALNDAKRTYLLNHTLSDQSPYYWASFVITGDVSAINNYSYKNIIVVVLITFLTLLFIFYKKRG</sequence>
<evidence type="ECO:0000256" key="2">
    <source>
        <dbReference type="SAM" id="Coils"/>
    </source>
</evidence>
<keyword evidence="4" id="KW-0732">Signal</keyword>
<dbReference type="SMART" id="SM00028">
    <property type="entry name" value="TPR"/>
    <property type="match status" value="2"/>
</dbReference>
<reference evidence="7" key="1">
    <citation type="journal article" date="2019" name="Int. J. Syst. Evol. Microbiol.">
        <title>The Global Catalogue of Microorganisms (GCM) 10K type strain sequencing project: providing services to taxonomists for standard genome sequencing and annotation.</title>
        <authorList>
            <consortium name="The Broad Institute Genomics Platform"/>
            <consortium name="The Broad Institute Genome Sequencing Center for Infectious Disease"/>
            <person name="Wu L."/>
            <person name="Ma J."/>
        </authorList>
    </citation>
    <scope>NUCLEOTIDE SEQUENCE [LARGE SCALE GENOMIC DNA]</scope>
    <source>
        <strain evidence="7">CCUG 60527</strain>
    </source>
</reference>
<dbReference type="SUPFAM" id="SSF48452">
    <property type="entry name" value="TPR-like"/>
    <property type="match status" value="2"/>
</dbReference>
<feature type="domain" description="CHAT" evidence="5">
    <location>
        <begin position="630"/>
        <end position="878"/>
    </location>
</feature>
<evidence type="ECO:0000256" key="3">
    <source>
        <dbReference type="SAM" id="Phobius"/>
    </source>
</evidence>
<feature type="repeat" description="TPR" evidence="1">
    <location>
        <begin position="133"/>
        <end position="166"/>
    </location>
</feature>
<dbReference type="InterPro" id="IPR011990">
    <property type="entry name" value="TPR-like_helical_dom_sf"/>
</dbReference>
<dbReference type="Proteomes" id="UP001597062">
    <property type="component" value="Unassembled WGS sequence"/>
</dbReference>
<evidence type="ECO:0000313" key="6">
    <source>
        <dbReference type="EMBL" id="MFD0992175.1"/>
    </source>
</evidence>
<evidence type="ECO:0000313" key="7">
    <source>
        <dbReference type="Proteomes" id="UP001597062"/>
    </source>
</evidence>
<evidence type="ECO:0000259" key="5">
    <source>
        <dbReference type="Pfam" id="PF12770"/>
    </source>
</evidence>
<keyword evidence="1" id="KW-0802">TPR repeat</keyword>
<evidence type="ECO:0000256" key="4">
    <source>
        <dbReference type="SAM" id="SignalP"/>
    </source>
</evidence>
<gene>
    <name evidence="6" type="ORF">ACFQ1U_03070</name>
</gene>
<feature type="signal peptide" evidence="4">
    <location>
        <begin position="1"/>
        <end position="21"/>
    </location>
</feature>
<feature type="chain" id="PRO_5045143188" evidence="4">
    <location>
        <begin position="22"/>
        <end position="910"/>
    </location>
</feature>
<dbReference type="Pfam" id="PF12770">
    <property type="entry name" value="CHAT"/>
    <property type="match status" value="1"/>
</dbReference>
<dbReference type="EMBL" id="JBHTJR010000019">
    <property type="protein sequence ID" value="MFD0992175.1"/>
    <property type="molecule type" value="Genomic_DNA"/>
</dbReference>
<proteinExistence type="predicted"/>